<name>A0ABN3VEZ0_9PSEU</name>
<dbReference type="PANTHER" id="PTHR12526">
    <property type="entry name" value="GLYCOSYLTRANSFERASE"/>
    <property type="match status" value="1"/>
</dbReference>
<reference evidence="4 5" key="1">
    <citation type="journal article" date="2019" name="Int. J. Syst. Evol. Microbiol.">
        <title>The Global Catalogue of Microorganisms (GCM) 10K type strain sequencing project: providing services to taxonomists for standard genome sequencing and annotation.</title>
        <authorList>
            <consortium name="The Broad Institute Genomics Platform"/>
            <consortium name="The Broad Institute Genome Sequencing Center for Infectious Disease"/>
            <person name="Wu L."/>
            <person name="Ma J."/>
        </authorList>
    </citation>
    <scope>NUCLEOTIDE SEQUENCE [LARGE SCALE GENOMIC DNA]</scope>
    <source>
        <strain evidence="4 5">JCM 9383</strain>
    </source>
</reference>
<keyword evidence="5" id="KW-1185">Reference proteome</keyword>
<feature type="region of interest" description="Disordered" evidence="2">
    <location>
        <begin position="431"/>
        <end position="457"/>
    </location>
</feature>
<dbReference type="Proteomes" id="UP001500979">
    <property type="component" value="Unassembled WGS sequence"/>
</dbReference>
<dbReference type="SUPFAM" id="SSF53756">
    <property type="entry name" value="UDP-Glycosyltransferase/glycogen phosphorylase"/>
    <property type="match status" value="1"/>
</dbReference>
<dbReference type="EMBL" id="BAAAUX010000014">
    <property type="protein sequence ID" value="GAA2798271.1"/>
    <property type="molecule type" value="Genomic_DNA"/>
</dbReference>
<sequence length="485" mass="52180">MRILYVGPSTERVPPYRYGSVGRIVDQLVQGCFEHGQEIDLIASGDSRTKARRLIPAADAPVKRVESVLERVAELVHRLAPQYDLVHNHESVLAPYLEPVRGSEVMTTCHLEQQDVWTGISRQWLVPISADQAQRIGGTRITDPIPPCVNTAEFGVPRGEDGGYLLVLSKMSQKKGIMDAISIARASGRKLVLAGPVFPKDQSFYLRSIAPEIDGSQIVYFGEAVEHERRALLRHASALLFPNLYGEPFGMVLLEALASGVPVIASGSNAAPEVIEHGRTGFLASGVGEAVEAVERLADIDPVACRLRAEHFNYHAVSALYLRAYRRLLGNSSEAPTTRPLVFLLRGKVSSEARSELTGAMRAASAGALASLALEPGASSESVVQLASTGSRDASVVLIWAGDSTPERLPDDLSRRYNIADITLVDGAARSPETAIGKQEGEFRARTPSTMLSSDVPAPTLARQLLAHGGLRFDGRNPEKGAGSS</sequence>
<dbReference type="Pfam" id="PF00534">
    <property type="entry name" value="Glycos_transf_1"/>
    <property type="match status" value="1"/>
</dbReference>
<evidence type="ECO:0000313" key="5">
    <source>
        <dbReference type="Proteomes" id="UP001500979"/>
    </source>
</evidence>
<gene>
    <name evidence="4" type="ORF">GCM10010470_36820</name>
</gene>
<feature type="domain" description="Glycosyl transferase family 1" evidence="3">
    <location>
        <begin position="159"/>
        <end position="296"/>
    </location>
</feature>
<proteinExistence type="predicted"/>
<dbReference type="Gene3D" id="3.40.50.2000">
    <property type="entry name" value="Glycogen Phosphorylase B"/>
    <property type="match status" value="2"/>
</dbReference>
<organism evidence="4 5">
    <name type="scientific">Saccharopolyspora taberi</name>
    <dbReference type="NCBI Taxonomy" id="60895"/>
    <lineage>
        <taxon>Bacteria</taxon>
        <taxon>Bacillati</taxon>
        <taxon>Actinomycetota</taxon>
        <taxon>Actinomycetes</taxon>
        <taxon>Pseudonocardiales</taxon>
        <taxon>Pseudonocardiaceae</taxon>
        <taxon>Saccharopolyspora</taxon>
    </lineage>
</organism>
<evidence type="ECO:0000259" key="3">
    <source>
        <dbReference type="Pfam" id="PF00534"/>
    </source>
</evidence>
<evidence type="ECO:0000256" key="2">
    <source>
        <dbReference type="SAM" id="MobiDB-lite"/>
    </source>
</evidence>
<keyword evidence="1" id="KW-0808">Transferase</keyword>
<dbReference type="InterPro" id="IPR001296">
    <property type="entry name" value="Glyco_trans_1"/>
</dbReference>
<comment type="caution">
    <text evidence="4">The sequence shown here is derived from an EMBL/GenBank/DDBJ whole genome shotgun (WGS) entry which is preliminary data.</text>
</comment>
<protein>
    <recommendedName>
        <fullName evidence="3">Glycosyl transferase family 1 domain-containing protein</fullName>
    </recommendedName>
</protein>
<accession>A0ABN3VEZ0</accession>
<dbReference type="RefSeq" id="WP_344681249.1">
    <property type="nucleotide sequence ID" value="NZ_BAAAUX010000014.1"/>
</dbReference>
<evidence type="ECO:0000313" key="4">
    <source>
        <dbReference type="EMBL" id="GAA2798271.1"/>
    </source>
</evidence>
<dbReference type="PANTHER" id="PTHR12526:SF595">
    <property type="entry name" value="BLL5217 PROTEIN"/>
    <property type="match status" value="1"/>
</dbReference>
<evidence type="ECO:0000256" key="1">
    <source>
        <dbReference type="ARBA" id="ARBA00022679"/>
    </source>
</evidence>